<dbReference type="Proteomes" id="UP001169006">
    <property type="component" value="Unassembled WGS sequence"/>
</dbReference>
<dbReference type="CDD" id="cd16364">
    <property type="entry name" value="T3SC_I-like"/>
    <property type="match status" value="1"/>
</dbReference>
<dbReference type="SUPFAM" id="SSF69635">
    <property type="entry name" value="Type III secretory system chaperone-like"/>
    <property type="match status" value="1"/>
</dbReference>
<dbReference type="Pfam" id="PF05932">
    <property type="entry name" value="CesT"/>
    <property type="match status" value="1"/>
</dbReference>
<reference evidence="1" key="1">
    <citation type="journal article" date="2015" name="Int. J. Syst. Evol. Microbiol.">
        <title>Rhizobium oryzicola sp. nov., potential plant-growth-promoting endophytic bacteria isolated from rice roots.</title>
        <authorList>
            <person name="Zhang X.X."/>
            <person name="Gao J.S."/>
            <person name="Cao Y.H."/>
            <person name="Sheirdil R.A."/>
            <person name="Wang X.C."/>
            <person name="Zhang L."/>
        </authorList>
    </citation>
    <scope>NUCLEOTIDE SEQUENCE</scope>
    <source>
        <strain evidence="1">05753</strain>
    </source>
</reference>
<gene>
    <name evidence="1" type="ORF">Q2T52_23475</name>
</gene>
<keyword evidence="2" id="KW-1185">Reference proteome</keyword>
<name>A0ABT8T428_9HYPH</name>
<proteinExistence type="predicted"/>
<accession>A0ABT8T428</accession>
<comment type="caution">
    <text evidence="1">The sequence shown here is derived from an EMBL/GenBank/DDBJ whole genome shotgun (WGS) entry which is preliminary data.</text>
</comment>
<reference evidence="1" key="2">
    <citation type="submission" date="2023-07" db="EMBL/GenBank/DDBJ databases">
        <authorList>
            <person name="Sun H."/>
        </authorList>
    </citation>
    <scope>NUCLEOTIDE SEQUENCE</scope>
    <source>
        <strain evidence="1">05753</strain>
    </source>
</reference>
<dbReference type="RefSeq" id="WP_302079352.1">
    <property type="nucleotide sequence ID" value="NZ_JAUKWQ010000012.1"/>
</dbReference>
<evidence type="ECO:0000313" key="2">
    <source>
        <dbReference type="Proteomes" id="UP001169006"/>
    </source>
</evidence>
<dbReference type="EMBL" id="JAUKWQ010000012">
    <property type="protein sequence ID" value="MDO1585063.1"/>
    <property type="molecule type" value="Genomic_DNA"/>
</dbReference>
<evidence type="ECO:0000313" key="1">
    <source>
        <dbReference type="EMBL" id="MDO1585063.1"/>
    </source>
</evidence>
<dbReference type="Gene3D" id="3.30.1460.10">
    <property type="match status" value="1"/>
</dbReference>
<dbReference type="InterPro" id="IPR010261">
    <property type="entry name" value="Tir_chaperone"/>
</dbReference>
<organism evidence="1 2">
    <name type="scientific">Rhizobium oryzicola</name>
    <dbReference type="NCBI Taxonomy" id="1232668"/>
    <lineage>
        <taxon>Bacteria</taxon>
        <taxon>Pseudomonadati</taxon>
        <taxon>Pseudomonadota</taxon>
        <taxon>Alphaproteobacteria</taxon>
        <taxon>Hyphomicrobiales</taxon>
        <taxon>Rhizobiaceae</taxon>
        <taxon>Rhizobium/Agrobacterium group</taxon>
        <taxon>Rhizobium</taxon>
    </lineage>
</organism>
<sequence length="158" mass="17270">MQDVNHALSVLADTLGIPQLQLNADKQAGIVFTDGLSVYITEIEPGIAEMSFPLRELDHESPAIMRAMLAANCLGHGTGAGRLAIDEGNDEALYCERWDVTTMDARQIEQRFSQLSQYGLFWRTEGLELLEAEADKHEKAAVASELPGAGPDEVMLRA</sequence>
<protein>
    <submittedName>
        <fullName evidence="1">Type III secretion system chaperone</fullName>
    </submittedName>
</protein>